<evidence type="ECO:0000313" key="7">
    <source>
        <dbReference type="EnsemblMetazoa" id="XP_788536"/>
    </source>
</evidence>
<dbReference type="Proteomes" id="UP000007110">
    <property type="component" value="Unassembled WGS sequence"/>
</dbReference>
<protein>
    <recommendedName>
        <fullName evidence="6">Lipase domain-containing protein</fullName>
    </recommendedName>
</protein>
<dbReference type="FunCoup" id="A0A7M7RCI2">
    <property type="interactions" value="1338"/>
</dbReference>
<proteinExistence type="inferred from homology"/>
<dbReference type="RefSeq" id="XP_788536.1">
    <property type="nucleotide sequence ID" value="XM_783443.4"/>
</dbReference>
<dbReference type="Pfam" id="PF00151">
    <property type="entry name" value="Lipase"/>
    <property type="match status" value="1"/>
</dbReference>
<dbReference type="PANTHER" id="PTHR11610">
    <property type="entry name" value="LIPASE"/>
    <property type="match status" value="1"/>
</dbReference>
<name>A0A7M7RCI2_STRPU</name>
<dbReference type="Gene3D" id="3.40.50.1820">
    <property type="entry name" value="alpha/beta hydrolase"/>
    <property type="match status" value="1"/>
</dbReference>
<dbReference type="GO" id="GO:0016298">
    <property type="term" value="F:lipase activity"/>
    <property type="evidence" value="ECO:0000318"/>
    <property type="project" value="GO_Central"/>
</dbReference>
<sequence>MDVILLVFFLTLGIIQAHAEEVCFDDVGCFADDPCHIRGFPPRSPDTINTRFLLFTRSNRDDYQELSRHDVDGLRASNFDPKRTTKMFVHGWWANGLDPEELERKDAFLEMEDANVIVVDWQRGAAEPLYGVAHQNTRVVGREIGLLARFLNLETGMFFKDVHLIGMSLGAHAAGYAGENQPGFGRISGLDPAGPFFRDEGFEFRDNGPECRLDPTDAIFVDVIHTDANEITGLGQMLQLGHIDFYPNGGRRQAGCNRADLFSGCSHSRSWKLFTESIRSACSFTAYPCESWAQFVAGNCVDCGARGCPIMGYRADESTAVTGKFYLYTNGERPYCMAD</sequence>
<dbReference type="PANTHER" id="PTHR11610:SF178">
    <property type="entry name" value="LIPASE MEMBER H-A-LIKE PROTEIN"/>
    <property type="match status" value="1"/>
</dbReference>
<comment type="subcellular location">
    <subcellularLocation>
        <location evidence="1">Secreted</location>
    </subcellularLocation>
</comment>
<feature type="chain" id="PRO_5029801448" description="Lipase domain-containing protein" evidence="5">
    <location>
        <begin position="20"/>
        <end position="339"/>
    </location>
</feature>
<reference evidence="8" key="1">
    <citation type="submission" date="2015-02" db="EMBL/GenBank/DDBJ databases">
        <title>Genome sequencing for Strongylocentrotus purpuratus.</title>
        <authorList>
            <person name="Murali S."/>
            <person name="Liu Y."/>
            <person name="Vee V."/>
            <person name="English A."/>
            <person name="Wang M."/>
            <person name="Skinner E."/>
            <person name="Han Y."/>
            <person name="Muzny D.M."/>
            <person name="Worley K.C."/>
            <person name="Gibbs R.A."/>
        </authorList>
    </citation>
    <scope>NUCLEOTIDE SEQUENCE</scope>
</reference>
<dbReference type="InParanoid" id="A0A7M7RCI2"/>
<organism evidence="7 8">
    <name type="scientific">Strongylocentrotus purpuratus</name>
    <name type="common">Purple sea urchin</name>
    <dbReference type="NCBI Taxonomy" id="7668"/>
    <lineage>
        <taxon>Eukaryota</taxon>
        <taxon>Metazoa</taxon>
        <taxon>Echinodermata</taxon>
        <taxon>Eleutherozoa</taxon>
        <taxon>Echinozoa</taxon>
        <taxon>Echinoidea</taxon>
        <taxon>Euechinoidea</taxon>
        <taxon>Echinacea</taxon>
        <taxon>Camarodonta</taxon>
        <taxon>Echinidea</taxon>
        <taxon>Strongylocentrotidae</taxon>
        <taxon>Strongylocentrotus</taxon>
    </lineage>
</organism>
<dbReference type="SUPFAM" id="SSF53474">
    <property type="entry name" value="alpha/beta-Hydrolases"/>
    <property type="match status" value="1"/>
</dbReference>
<evidence type="ECO:0000256" key="3">
    <source>
        <dbReference type="ARBA" id="ARBA00022525"/>
    </source>
</evidence>
<dbReference type="PRINTS" id="PR00821">
    <property type="entry name" value="TAGLIPASE"/>
</dbReference>
<evidence type="ECO:0000256" key="5">
    <source>
        <dbReference type="SAM" id="SignalP"/>
    </source>
</evidence>
<dbReference type="CDD" id="cd00707">
    <property type="entry name" value="Pancreat_lipase_like"/>
    <property type="match status" value="1"/>
</dbReference>
<dbReference type="InterPro" id="IPR000734">
    <property type="entry name" value="TAG_lipase"/>
</dbReference>
<dbReference type="InterPro" id="IPR013818">
    <property type="entry name" value="Lipase"/>
</dbReference>
<dbReference type="InterPro" id="IPR033906">
    <property type="entry name" value="Lipase_N"/>
</dbReference>
<feature type="signal peptide" evidence="5">
    <location>
        <begin position="1"/>
        <end position="19"/>
    </location>
</feature>
<dbReference type="EnsemblMetazoa" id="XM_783443">
    <property type="protein sequence ID" value="XP_788536"/>
    <property type="gene ID" value="LOC583538"/>
</dbReference>
<keyword evidence="8" id="KW-1185">Reference proteome</keyword>
<dbReference type="AlphaFoldDB" id="A0A7M7RCI2"/>
<keyword evidence="5" id="KW-0732">Signal</keyword>
<reference evidence="7" key="2">
    <citation type="submission" date="2021-01" db="UniProtKB">
        <authorList>
            <consortium name="EnsemblMetazoa"/>
        </authorList>
    </citation>
    <scope>IDENTIFICATION</scope>
</reference>
<evidence type="ECO:0000313" key="8">
    <source>
        <dbReference type="Proteomes" id="UP000007110"/>
    </source>
</evidence>
<evidence type="ECO:0000256" key="1">
    <source>
        <dbReference type="ARBA" id="ARBA00004613"/>
    </source>
</evidence>
<dbReference type="GeneID" id="583538"/>
<evidence type="ECO:0000259" key="6">
    <source>
        <dbReference type="Pfam" id="PF00151"/>
    </source>
</evidence>
<dbReference type="InterPro" id="IPR029058">
    <property type="entry name" value="AB_hydrolase_fold"/>
</dbReference>
<dbReference type="GO" id="GO:0005615">
    <property type="term" value="C:extracellular space"/>
    <property type="evidence" value="ECO:0000318"/>
    <property type="project" value="GO_Central"/>
</dbReference>
<evidence type="ECO:0000256" key="4">
    <source>
        <dbReference type="RuleBase" id="RU004262"/>
    </source>
</evidence>
<dbReference type="OrthoDB" id="199913at2759"/>
<dbReference type="GO" id="GO:0016042">
    <property type="term" value="P:lipid catabolic process"/>
    <property type="evidence" value="ECO:0000318"/>
    <property type="project" value="GO_Central"/>
</dbReference>
<accession>A0A7M7RCI2</accession>
<comment type="similarity">
    <text evidence="2 4">Belongs to the AB hydrolase superfamily. Lipase family.</text>
</comment>
<evidence type="ECO:0000256" key="2">
    <source>
        <dbReference type="ARBA" id="ARBA00010701"/>
    </source>
</evidence>
<dbReference type="FunFam" id="3.40.50.1820:FF:000033">
    <property type="entry name" value="Pancreatic triacylglycerol lipase"/>
    <property type="match status" value="1"/>
</dbReference>
<dbReference type="OMA" id="ATHNIRV"/>
<keyword evidence="3" id="KW-0964">Secreted</keyword>
<dbReference type="KEGG" id="spu:583538"/>
<feature type="domain" description="Lipase" evidence="6">
    <location>
        <begin position="21"/>
        <end position="335"/>
    </location>
</feature>